<dbReference type="InterPro" id="IPR028998">
    <property type="entry name" value="RimP_C"/>
</dbReference>
<dbReference type="NCBIfam" id="NF002531">
    <property type="entry name" value="PRK02001.1"/>
    <property type="match status" value="1"/>
</dbReference>
<feature type="domain" description="Ribosome maturation factor RimP N-terminal" evidence="4">
    <location>
        <begin position="20"/>
        <end position="76"/>
    </location>
</feature>
<dbReference type="HAMAP" id="MF_01077">
    <property type="entry name" value="RimP"/>
    <property type="match status" value="1"/>
</dbReference>
<comment type="similarity">
    <text evidence="3">Belongs to the RimP family.</text>
</comment>
<dbReference type="GeneID" id="85017610"/>
<dbReference type="SUPFAM" id="SSF74942">
    <property type="entry name" value="YhbC-like, C-terminal domain"/>
    <property type="match status" value="1"/>
</dbReference>
<dbReference type="GO" id="GO:0006412">
    <property type="term" value="P:translation"/>
    <property type="evidence" value="ECO:0007669"/>
    <property type="project" value="TreeGrafter"/>
</dbReference>
<dbReference type="InterPro" id="IPR035956">
    <property type="entry name" value="RimP_N_sf"/>
</dbReference>
<sequence>MNLKERVKELIDKGLEENPSLFLIDYSVGGDNLIKVIIDGDNGVGIEDCVALSRAIEHNLDREEEDFSLEVSSCGISAPLVLERQYTKNIGREVEVKTATASHTGVIKGVSNAVVTLEVTSRQPKPQGKGKITVTEEILLPIEEIKEAKLKLKF</sequence>
<accession>A0A1H2RNW5</accession>
<dbReference type="Gene3D" id="3.30.300.70">
    <property type="entry name" value="RimP-like superfamily, N-terminal"/>
    <property type="match status" value="1"/>
</dbReference>
<dbReference type="SUPFAM" id="SSF75420">
    <property type="entry name" value="YhbC-like, N-terminal domain"/>
    <property type="match status" value="1"/>
</dbReference>
<dbReference type="GO" id="GO:0005829">
    <property type="term" value="C:cytosol"/>
    <property type="evidence" value="ECO:0007669"/>
    <property type="project" value="TreeGrafter"/>
</dbReference>
<evidence type="ECO:0000313" key="6">
    <source>
        <dbReference type="Proteomes" id="UP000182771"/>
    </source>
</evidence>
<evidence type="ECO:0000256" key="1">
    <source>
        <dbReference type="ARBA" id="ARBA00022490"/>
    </source>
</evidence>
<dbReference type="EMBL" id="FNND01000001">
    <property type="protein sequence ID" value="SDW20985.1"/>
    <property type="molecule type" value="Genomic_DNA"/>
</dbReference>
<dbReference type="InterPro" id="IPR003728">
    <property type="entry name" value="Ribosome_maturation_RimP"/>
</dbReference>
<gene>
    <name evidence="3" type="primary">rimP</name>
    <name evidence="5" type="ORF">SAMN05444420_101533</name>
</gene>
<dbReference type="PANTHER" id="PTHR33867">
    <property type="entry name" value="RIBOSOME MATURATION FACTOR RIMP"/>
    <property type="match status" value="1"/>
</dbReference>
<keyword evidence="6" id="KW-1185">Reference proteome</keyword>
<dbReference type="InterPro" id="IPR036847">
    <property type="entry name" value="RimP_C_sf"/>
</dbReference>
<comment type="subcellular location">
    <subcellularLocation>
        <location evidence="3">Cytoplasm</location>
    </subcellularLocation>
</comment>
<evidence type="ECO:0000256" key="2">
    <source>
        <dbReference type="ARBA" id="ARBA00022517"/>
    </source>
</evidence>
<dbReference type="Proteomes" id="UP000182771">
    <property type="component" value="Unassembled WGS sequence"/>
</dbReference>
<name>A0A1H2RNW5_9FLAO</name>
<evidence type="ECO:0000259" key="4">
    <source>
        <dbReference type="Pfam" id="PF02576"/>
    </source>
</evidence>
<dbReference type="CDD" id="cd01734">
    <property type="entry name" value="YlxS_C"/>
    <property type="match status" value="1"/>
</dbReference>
<dbReference type="GO" id="GO:0000028">
    <property type="term" value="P:ribosomal small subunit assembly"/>
    <property type="evidence" value="ECO:0007669"/>
    <property type="project" value="TreeGrafter"/>
</dbReference>
<dbReference type="PANTHER" id="PTHR33867:SF1">
    <property type="entry name" value="RIBOSOME MATURATION FACTOR RIMP"/>
    <property type="match status" value="1"/>
</dbReference>
<keyword evidence="2 3" id="KW-0690">Ribosome biogenesis</keyword>
<comment type="function">
    <text evidence="3">Required for maturation of 30S ribosomal subunits.</text>
</comment>
<evidence type="ECO:0000256" key="3">
    <source>
        <dbReference type="HAMAP-Rule" id="MF_01077"/>
    </source>
</evidence>
<reference evidence="5 6" key="1">
    <citation type="submission" date="2016-10" db="EMBL/GenBank/DDBJ databases">
        <authorList>
            <person name="Varghese N."/>
            <person name="Submissions S."/>
        </authorList>
    </citation>
    <scope>NUCLEOTIDE SEQUENCE [LARGE SCALE GENOMIC DNA]</scope>
    <source>
        <strain evidence="5 6">DSM 11449</strain>
    </source>
</reference>
<dbReference type="AlphaFoldDB" id="A0A1H2RNW5"/>
<dbReference type="InterPro" id="IPR028989">
    <property type="entry name" value="RimP_N"/>
</dbReference>
<comment type="caution">
    <text evidence="5">The sequence shown here is derived from an EMBL/GenBank/DDBJ whole genome shotgun (WGS) entry which is preliminary data.</text>
</comment>
<protein>
    <recommendedName>
        <fullName evidence="3">Ribosome maturation factor RimP</fullName>
    </recommendedName>
</protein>
<proteinExistence type="inferred from homology"/>
<dbReference type="RefSeq" id="WP_009642479.1">
    <property type="nucleotide sequence ID" value="NZ_FNND01000001.1"/>
</dbReference>
<dbReference type="OrthoDB" id="9789702at2"/>
<organism evidence="5 6">
    <name type="scientific">Capnocytophaga granulosa</name>
    <dbReference type="NCBI Taxonomy" id="45242"/>
    <lineage>
        <taxon>Bacteria</taxon>
        <taxon>Pseudomonadati</taxon>
        <taxon>Bacteroidota</taxon>
        <taxon>Flavobacteriia</taxon>
        <taxon>Flavobacteriales</taxon>
        <taxon>Flavobacteriaceae</taxon>
        <taxon>Capnocytophaga</taxon>
    </lineage>
</organism>
<evidence type="ECO:0000313" key="5">
    <source>
        <dbReference type="EMBL" id="SDW20985.1"/>
    </source>
</evidence>
<keyword evidence="1 3" id="KW-0963">Cytoplasm</keyword>
<dbReference type="Pfam" id="PF02576">
    <property type="entry name" value="RimP_N"/>
    <property type="match status" value="1"/>
</dbReference>